<dbReference type="InParanoid" id="B0DQW5"/>
<keyword evidence="1" id="KW-0732">Signal</keyword>
<dbReference type="EMBL" id="DS547127">
    <property type="protein sequence ID" value="EDR02958.1"/>
    <property type="molecule type" value="Genomic_DNA"/>
</dbReference>
<proteinExistence type="predicted"/>
<dbReference type="OrthoDB" id="3055391at2759"/>
<evidence type="ECO:0000259" key="2">
    <source>
        <dbReference type="Pfam" id="PF25808"/>
    </source>
</evidence>
<dbReference type="RefSeq" id="XP_001886381.1">
    <property type="nucleotide sequence ID" value="XM_001886346.1"/>
</dbReference>
<dbReference type="GeneID" id="6082020"/>
<evidence type="ECO:0000256" key="1">
    <source>
        <dbReference type="SAM" id="SignalP"/>
    </source>
</evidence>
<dbReference type="GO" id="GO:0042147">
    <property type="term" value="P:retrograde transport, endosome to Golgi"/>
    <property type="evidence" value="ECO:0007669"/>
    <property type="project" value="TreeGrafter"/>
</dbReference>
<keyword evidence="4" id="KW-1185">Reference proteome</keyword>
<accession>B0DQW5</accession>
<dbReference type="GO" id="GO:0006897">
    <property type="term" value="P:endocytosis"/>
    <property type="evidence" value="ECO:0007669"/>
    <property type="project" value="TreeGrafter"/>
</dbReference>
<dbReference type="Proteomes" id="UP000001194">
    <property type="component" value="Unassembled WGS sequence"/>
</dbReference>
<dbReference type="GO" id="GO:0005794">
    <property type="term" value="C:Golgi apparatus"/>
    <property type="evidence" value="ECO:0007669"/>
    <property type="project" value="TreeGrafter"/>
</dbReference>
<feature type="domain" description="LAA1-like C-terminal TPR repeats" evidence="2">
    <location>
        <begin position="33"/>
        <end position="198"/>
    </location>
</feature>
<dbReference type="Pfam" id="PF25808">
    <property type="entry name" value="TPR_LAA1_C"/>
    <property type="match status" value="1"/>
</dbReference>
<feature type="chain" id="PRO_5002747303" evidence="1">
    <location>
        <begin position="34"/>
        <end position="212"/>
    </location>
</feature>
<organism evidence="4">
    <name type="scientific">Laccaria bicolor (strain S238N-H82 / ATCC MYA-4686)</name>
    <name type="common">Bicoloured deceiver</name>
    <name type="synonym">Laccaria laccata var. bicolor</name>
    <dbReference type="NCBI Taxonomy" id="486041"/>
    <lineage>
        <taxon>Eukaryota</taxon>
        <taxon>Fungi</taxon>
        <taxon>Dikarya</taxon>
        <taxon>Basidiomycota</taxon>
        <taxon>Agaricomycotina</taxon>
        <taxon>Agaricomycetes</taxon>
        <taxon>Agaricomycetidae</taxon>
        <taxon>Agaricales</taxon>
        <taxon>Agaricineae</taxon>
        <taxon>Hydnangiaceae</taxon>
        <taxon>Laccaria</taxon>
    </lineage>
</organism>
<gene>
    <name evidence="3" type="ORF">LACBIDRAFT_307872</name>
</gene>
<dbReference type="PANTHER" id="PTHR21663:SF0">
    <property type="entry name" value="HEAT REPEAT-CONTAINING PROTEIN 5B"/>
    <property type="match status" value="1"/>
</dbReference>
<name>B0DQW5_LACBS</name>
<dbReference type="KEGG" id="lbc:LACBIDRAFT_307872"/>
<dbReference type="PANTHER" id="PTHR21663">
    <property type="entry name" value="HYPOTHETICAL HEAT DOMAIN-CONTAINING"/>
    <property type="match status" value="1"/>
</dbReference>
<dbReference type="GO" id="GO:0030139">
    <property type="term" value="C:endocytic vesicle"/>
    <property type="evidence" value="ECO:0007669"/>
    <property type="project" value="TreeGrafter"/>
</dbReference>
<dbReference type="InterPro" id="IPR040108">
    <property type="entry name" value="Laa1/Sip1/HEATR5"/>
</dbReference>
<feature type="signal peptide" evidence="1">
    <location>
        <begin position="1"/>
        <end position="33"/>
    </location>
</feature>
<evidence type="ECO:0000313" key="4">
    <source>
        <dbReference type="Proteomes" id="UP000001194"/>
    </source>
</evidence>
<evidence type="ECO:0000313" key="3">
    <source>
        <dbReference type="EMBL" id="EDR02958.1"/>
    </source>
</evidence>
<reference evidence="3 4" key="1">
    <citation type="journal article" date="2008" name="Nature">
        <title>The genome of Laccaria bicolor provides insights into mycorrhizal symbiosis.</title>
        <authorList>
            <person name="Martin F."/>
            <person name="Aerts A."/>
            <person name="Ahren D."/>
            <person name="Brun A."/>
            <person name="Danchin E.G.J."/>
            <person name="Duchaussoy F."/>
            <person name="Gibon J."/>
            <person name="Kohler A."/>
            <person name="Lindquist E."/>
            <person name="Pereda V."/>
            <person name="Salamov A."/>
            <person name="Shapiro H.J."/>
            <person name="Wuyts J."/>
            <person name="Blaudez D."/>
            <person name="Buee M."/>
            <person name="Brokstein P."/>
            <person name="Canbaeck B."/>
            <person name="Cohen D."/>
            <person name="Courty P.E."/>
            <person name="Coutinho P.M."/>
            <person name="Delaruelle C."/>
            <person name="Detter J.C."/>
            <person name="Deveau A."/>
            <person name="DiFazio S."/>
            <person name="Duplessis S."/>
            <person name="Fraissinet-Tachet L."/>
            <person name="Lucic E."/>
            <person name="Frey-Klett P."/>
            <person name="Fourrey C."/>
            <person name="Feussner I."/>
            <person name="Gay G."/>
            <person name="Grimwood J."/>
            <person name="Hoegger P.J."/>
            <person name="Jain P."/>
            <person name="Kilaru S."/>
            <person name="Labbe J."/>
            <person name="Lin Y.C."/>
            <person name="Legue V."/>
            <person name="Le Tacon F."/>
            <person name="Marmeisse R."/>
            <person name="Melayah D."/>
            <person name="Montanini B."/>
            <person name="Muratet M."/>
            <person name="Nehls U."/>
            <person name="Niculita-Hirzel H."/>
            <person name="Oudot-Le Secq M.P."/>
            <person name="Peter M."/>
            <person name="Quesneville H."/>
            <person name="Rajashekar B."/>
            <person name="Reich M."/>
            <person name="Rouhier N."/>
            <person name="Schmutz J."/>
            <person name="Yin T."/>
            <person name="Chalot M."/>
            <person name="Henrissat B."/>
            <person name="Kuees U."/>
            <person name="Lucas S."/>
            <person name="Van de Peer Y."/>
            <person name="Podila G.K."/>
            <person name="Polle A."/>
            <person name="Pukkila P.J."/>
            <person name="Richardson P.M."/>
            <person name="Rouze P."/>
            <person name="Sanders I.R."/>
            <person name="Stajich J.E."/>
            <person name="Tunlid A."/>
            <person name="Tuskan G."/>
            <person name="Grigoriev I.V."/>
        </authorList>
    </citation>
    <scope>NUCLEOTIDE SEQUENCE [LARGE SCALE GENOMIC DNA]</scope>
    <source>
        <strain evidence="4">S238N-H82 / ATCC MYA-4686</strain>
    </source>
</reference>
<sequence>MRGRSGAKKIKNNLLAGVLVLIVIPSTVKLSRSAVEHCCFLISQKLLDVDGTSLTAAHCTKTLVASASAGNPTLRQCVRLLIPALVEFIAKMAPQAHEGSITEPQAAAIIGETCKAFSISSTLCTCLGCLITLLLVSNGASTQALSAPISTQAMTQLLTYAMASRAGFEEAAGKLDPAMRELLEKSIRRALGGVQGTQAQQAVKSQISLRSF</sequence>
<dbReference type="AlphaFoldDB" id="B0DQW5"/>
<dbReference type="HOGENOM" id="CLU_1299915_0_0_1"/>
<dbReference type="InterPro" id="IPR057981">
    <property type="entry name" value="TPR_LAA1-like_C"/>
</dbReference>
<dbReference type="GO" id="GO:0005829">
    <property type="term" value="C:cytosol"/>
    <property type="evidence" value="ECO:0007669"/>
    <property type="project" value="GOC"/>
</dbReference>
<dbReference type="GO" id="GO:0008104">
    <property type="term" value="P:intracellular protein localization"/>
    <property type="evidence" value="ECO:0007669"/>
    <property type="project" value="TreeGrafter"/>
</dbReference>
<dbReference type="GO" id="GO:0016020">
    <property type="term" value="C:membrane"/>
    <property type="evidence" value="ECO:0007669"/>
    <property type="project" value="TreeGrafter"/>
</dbReference>
<protein>
    <submittedName>
        <fullName evidence="3">Predicted protein</fullName>
    </submittedName>
</protein>